<dbReference type="CDD" id="cd00167">
    <property type="entry name" value="SANT"/>
    <property type="match status" value="3"/>
</dbReference>
<feature type="domain" description="Myb-like" evidence="6">
    <location>
        <begin position="503"/>
        <end position="557"/>
    </location>
</feature>
<feature type="domain" description="HTH myb-type" evidence="7">
    <location>
        <begin position="509"/>
        <end position="561"/>
    </location>
</feature>
<dbReference type="SUPFAM" id="SSF46689">
    <property type="entry name" value="Homeodomain-like"/>
    <property type="match status" value="3"/>
</dbReference>
<dbReference type="PROSITE" id="PS51294">
    <property type="entry name" value="HTH_MYB"/>
    <property type="match status" value="3"/>
</dbReference>
<dbReference type="InterPro" id="IPR017930">
    <property type="entry name" value="Myb_dom"/>
</dbReference>
<dbReference type="GO" id="GO:0001006">
    <property type="term" value="F:RNA polymerase III type 3 promoter sequence-specific DNA binding"/>
    <property type="evidence" value="ECO:0007669"/>
    <property type="project" value="TreeGrafter"/>
</dbReference>
<dbReference type="InParanoid" id="A0A090N3D6"/>
<sequence>MATTAEESEDEALALAIGMELGERAHARGGADDAGTSATVDADGRANDGVLRAMDRLGARMRTRRDEALIAGARALGREASESEEEEEEEESAGARALATTTGAAAQGSRALQILKTNPQVRNASQEHMFLPAIHKSLAPKIRTEMKTSTFRPKLPTWAETKKEHLAITGDLGAIGKALEANQNFQLDVRAMLESIDDKLARNATLLTEVQRCKNRKGRRVHWSLQESMFDIWGQKSELYFRVPSAWTPSQKTPNALPSEDVTGIVSQLNLQKQITPNADQLRLGWANLVDKIPLSYASHCRSWTPKEDEQLRKGVHFQLQQARLLTDQRMSLEELAGISLQSLETLLVAGGLDVIARDADAIQWEEVVRMHMPQRTVDDCRLRWMNVVDPRICQTDWTDGEDERLVQLAEEMATNRDWTLIAQELHASNRTPGGLVRSPHQCAVRYQAEWNPGLVKSTWTPEEDETVLCWVREHGTGNWTKLARLLPGHTGQQILHRWRRLQPTRRIGAWTKEEDEALRVAVSAYSGGERIKWSLVQEHVPTRTDVQCRERWTGVLDPSIKTGAWTKEEDTALMSALGWDFEEKGFNEWARLSEVVPGRTGKNCMRRGKALMKKKQKADAAAVAAAAAAATAEENGEAAPKKRRAAPKRSAAVAAEGTSPSAEPTTKRRVRS</sequence>
<keyword evidence="9" id="KW-1185">Reference proteome</keyword>
<reference evidence="9" key="1">
    <citation type="journal article" date="2006" name="Proc. Natl. Acad. Sci. U.S.A.">
        <title>Genome analysis of the smallest free-living eukaryote Ostreococcus tauri unveils many unique features.</title>
        <authorList>
            <person name="Derelle E."/>
            <person name="Ferraz C."/>
            <person name="Rombauts S."/>
            <person name="Rouze P."/>
            <person name="Worden A.Z."/>
            <person name="Robbens S."/>
            <person name="Partensky F."/>
            <person name="Degroeve S."/>
            <person name="Echeynie S."/>
            <person name="Cooke R."/>
            <person name="Saeys Y."/>
            <person name="Wuyts J."/>
            <person name="Jabbari K."/>
            <person name="Bowler C."/>
            <person name="Panaud O."/>
            <person name="Piegu B."/>
            <person name="Ball S.G."/>
            <person name="Ral J.-P."/>
            <person name="Bouget F.-Y."/>
            <person name="Piganeau G."/>
            <person name="De Baets B."/>
            <person name="Picard A."/>
            <person name="Delseny M."/>
            <person name="Demaille J."/>
            <person name="Van de Peer Y."/>
            <person name="Moreau H."/>
        </authorList>
    </citation>
    <scope>NUCLEOTIDE SEQUENCE [LARGE SCALE GENOMIC DNA]</scope>
    <source>
        <strain evidence="9">OTTH 0595 / CCAP 157/2 / RCC745</strain>
    </source>
</reference>
<dbReference type="KEGG" id="ota:OT_ostta05g01770"/>
<feature type="domain" description="HTH myb-type" evidence="7">
    <location>
        <begin position="452"/>
        <end position="507"/>
    </location>
</feature>
<gene>
    <name evidence="8" type="ORF">OT_ostta05g01770</name>
</gene>
<feature type="domain" description="Myb-like" evidence="6">
    <location>
        <begin position="390"/>
        <end position="448"/>
    </location>
</feature>
<evidence type="ECO:0000256" key="3">
    <source>
        <dbReference type="ARBA" id="ARBA00023163"/>
    </source>
</evidence>
<feature type="compositionally biased region" description="Low complexity" evidence="5">
    <location>
        <begin position="94"/>
        <end position="104"/>
    </location>
</feature>
<dbReference type="PANTHER" id="PTHR46621">
    <property type="entry name" value="SNRNA-ACTIVATING PROTEIN COMPLEX SUBUNIT 4"/>
    <property type="match status" value="1"/>
</dbReference>
<feature type="compositionally biased region" description="Acidic residues" evidence="5">
    <location>
        <begin position="82"/>
        <end position="92"/>
    </location>
</feature>
<keyword evidence="1" id="KW-0805">Transcription regulation</keyword>
<dbReference type="GO" id="GO:0042796">
    <property type="term" value="P:snRNA transcription by RNA polymerase III"/>
    <property type="evidence" value="ECO:0007669"/>
    <property type="project" value="TreeGrafter"/>
</dbReference>
<dbReference type="GeneID" id="9835180"/>
<dbReference type="Gene3D" id="1.10.10.60">
    <property type="entry name" value="Homeodomain-like"/>
    <property type="match status" value="5"/>
</dbReference>
<evidence type="ECO:0000259" key="6">
    <source>
        <dbReference type="PROSITE" id="PS50090"/>
    </source>
</evidence>
<dbReference type="SMART" id="SM00717">
    <property type="entry name" value="SANT"/>
    <property type="match status" value="5"/>
</dbReference>
<reference evidence="8 9" key="2">
    <citation type="journal article" date="2014" name="BMC Genomics">
        <title>An improved genome of the model marine alga Ostreococcus tauri unfolds by assessing Illumina de novo assemblies.</title>
        <authorList>
            <person name="Blanc-Mathieu R."/>
            <person name="Verhelst B."/>
            <person name="Derelle E."/>
            <person name="Rombauts S."/>
            <person name="Bouget F.Y."/>
            <person name="Carre I."/>
            <person name="Chateau A."/>
            <person name="Eyre-Walker A."/>
            <person name="Grimsley N."/>
            <person name="Moreau H."/>
            <person name="Piegu B."/>
            <person name="Rivals E."/>
            <person name="Schackwitz W."/>
            <person name="Van de Peer Y."/>
            <person name="Piganeau G."/>
        </authorList>
    </citation>
    <scope>NUCLEOTIDE SEQUENCE [LARGE SCALE GENOMIC DNA]</scope>
    <source>
        <strain evidence="9">OTTH 0595 / CCAP 157/2 / RCC745</strain>
    </source>
</reference>
<protein>
    <submittedName>
        <fullName evidence="8">SANT/Myb domain</fullName>
    </submittedName>
</protein>
<dbReference type="OrthoDB" id="515134at2759"/>
<name>A0A090N3D6_OSTTA</name>
<dbReference type="Proteomes" id="UP000009170">
    <property type="component" value="Unassembled WGS sequence"/>
</dbReference>
<keyword evidence="4" id="KW-0539">Nucleus</keyword>
<dbReference type="EMBL" id="CAID01000005">
    <property type="protein sequence ID" value="CEF97933.1"/>
    <property type="molecule type" value="Genomic_DNA"/>
</dbReference>
<feature type="domain" description="HTH myb-type" evidence="7">
    <location>
        <begin position="562"/>
        <end position="617"/>
    </location>
</feature>
<evidence type="ECO:0000313" key="9">
    <source>
        <dbReference type="Proteomes" id="UP000009170"/>
    </source>
</evidence>
<feature type="region of interest" description="Disordered" evidence="5">
    <location>
        <begin position="26"/>
        <end position="46"/>
    </location>
</feature>
<evidence type="ECO:0000313" key="8">
    <source>
        <dbReference type="EMBL" id="CEF97933.1"/>
    </source>
</evidence>
<dbReference type="PROSITE" id="PS50090">
    <property type="entry name" value="MYB_LIKE"/>
    <property type="match status" value="5"/>
</dbReference>
<dbReference type="InterPro" id="IPR051575">
    <property type="entry name" value="Myb-like_DNA-bd"/>
</dbReference>
<feature type="domain" description="Myb-like" evidence="6">
    <location>
        <begin position="303"/>
        <end position="389"/>
    </location>
</feature>
<dbReference type="Pfam" id="PF00249">
    <property type="entry name" value="Myb_DNA-binding"/>
    <property type="match status" value="2"/>
</dbReference>
<accession>A0A090N3D6</accession>
<proteinExistence type="predicted"/>
<evidence type="ECO:0000256" key="1">
    <source>
        <dbReference type="ARBA" id="ARBA00023015"/>
    </source>
</evidence>
<keyword evidence="2" id="KW-0238">DNA-binding</keyword>
<feature type="region of interest" description="Disordered" evidence="5">
    <location>
        <begin position="76"/>
        <end position="104"/>
    </location>
</feature>
<dbReference type="InterPro" id="IPR009057">
    <property type="entry name" value="Homeodomain-like_sf"/>
</dbReference>
<dbReference type="Pfam" id="PF13921">
    <property type="entry name" value="Myb_DNA-bind_6"/>
    <property type="match status" value="1"/>
</dbReference>
<dbReference type="InterPro" id="IPR001005">
    <property type="entry name" value="SANT/Myb"/>
</dbReference>
<dbReference type="PANTHER" id="PTHR46621:SF1">
    <property type="entry name" value="SNRNA-ACTIVATING PROTEIN COMPLEX SUBUNIT 4"/>
    <property type="match status" value="1"/>
</dbReference>
<feature type="domain" description="Myb-like" evidence="6">
    <location>
        <begin position="452"/>
        <end position="502"/>
    </location>
</feature>
<dbReference type="RefSeq" id="XP_022838977.1">
    <property type="nucleotide sequence ID" value="XM_022984225.1"/>
</dbReference>
<feature type="domain" description="Myb-like" evidence="6">
    <location>
        <begin position="558"/>
        <end position="613"/>
    </location>
</feature>
<feature type="region of interest" description="Disordered" evidence="5">
    <location>
        <begin position="627"/>
        <end position="673"/>
    </location>
</feature>
<dbReference type="GO" id="GO:0019185">
    <property type="term" value="C:snRNA-activating protein complex"/>
    <property type="evidence" value="ECO:0007669"/>
    <property type="project" value="TreeGrafter"/>
</dbReference>
<dbReference type="STRING" id="70448.A0A090N3D6"/>
<dbReference type="GO" id="GO:0042795">
    <property type="term" value="P:snRNA transcription by RNA polymerase II"/>
    <property type="evidence" value="ECO:0007669"/>
    <property type="project" value="TreeGrafter"/>
</dbReference>
<evidence type="ECO:0000256" key="5">
    <source>
        <dbReference type="SAM" id="MobiDB-lite"/>
    </source>
</evidence>
<dbReference type="GO" id="GO:0000978">
    <property type="term" value="F:RNA polymerase II cis-regulatory region sequence-specific DNA binding"/>
    <property type="evidence" value="ECO:0007669"/>
    <property type="project" value="TreeGrafter"/>
</dbReference>
<evidence type="ECO:0000259" key="7">
    <source>
        <dbReference type="PROSITE" id="PS51294"/>
    </source>
</evidence>
<dbReference type="AlphaFoldDB" id="A0A090N3D6"/>
<organism evidence="8 9">
    <name type="scientific">Ostreococcus tauri</name>
    <name type="common">Marine green alga</name>
    <dbReference type="NCBI Taxonomy" id="70448"/>
    <lineage>
        <taxon>Eukaryota</taxon>
        <taxon>Viridiplantae</taxon>
        <taxon>Chlorophyta</taxon>
        <taxon>Mamiellophyceae</taxon>
        <taxon>Mamiellales</taxon>
        <taxon>Bathycoccaceae</taxon>
        <taxon>Ostreococcus</taxon>
    </lineage>
</organism>
<keyword evidence="3" id="KW-0804">Transcription</keyword>
<evidence type="ECO:0000256" key="4">
    <source>
        <dbReference type="ARBA" id="ARBA00023242"/>
    </source>
</evidence>
<comment type="caution">
    <text evidence="8">The sequence shown here is derived from an EMBL/GenBank/DDBJ whole genome shotgun (WGS) entry which is preliminary data.</text>
</comment>
<evidence type="ECO:0000256" key="2">
    <source>
        <dbReference type="ARBA" id="ARBA00023125"/>
    </source>
</evidence>